<sequence>MQYYVIYNVGYLFICNIGHILYTIQISTLVKKAVLCDIQHRDLYICDNKYYWVVITKDWCSYSITNIV</sequence>
<keyword evidence="1" id="KW-0472">Membrane</keyword>
<dbReference type="AlphaFoldDB" id="A0A0L8H590"/>
<name>A0A0L8H590_OCTBM</name>
<organism evidence="2">
    <name type="scientific">Octopus bimaculoides</name>
    <name type="common">California two-spotted octopus</name>
    <dbReference type="NCBI Taxonomy" id="37653"/>
    <lineage>
        <taxon>Eukaryota</taxon>
        <taxon>Metazoa</taxon>
        <taxon>Spiralia</taxon>
        <taxon>Lophotrochozoa</taxon>
        <taxon>Mollusca</taxon>
        <taxon>Cephalopoda</taxon>
        <taxon>Coleoidea</taxon>
        <taxon>Octopodiformes</taxon>
        <taxon>Octopoda</taxon>
        <taxon>Incirrata</taxon>
        <taxon>Octopodidae</taxon>
        <taxon>Octopus</taxon>
    </lineage>
</organism>
<accession>A0A0L8H590</accession>
<feature type="transmembrane region" description="Helical" evidence="1">
    <location>
        <begin position="6"/>
        <end position="24"/>
    </location>
</feature>
<dbReference type="EMBL" id="KQ419216">
    <property type="protein sequence ID" value="KOF84234.1"/>
    <property type="molecule type" value="Genomic_DNA"/>
</dbReference>
<evidence type="ECO:0000256" key="1">
    <source>
        <dbReference type="SAM" id="Phobius"/>
    </source>
</evidence>
<protein>
    <submittedName>
        <fullName evidence="2">Uncharacterized protein</fullName>
    </submittedName>
</protein>
<keyword evidence="1" id="KW-0812">Transmembrane</keyword>
<reference evidence="2" key="1">
    <citation type="submission" date="2015-07" db="EMBL/GenBank/DDBJ databases">
        <title>MeaNS - Measles Nucleotide Surveillance Program.</title>
        <authorList>
            <person name="Tran T."/>
            <person name="Druce J."/>
        </authorList>
    </citation>
    <scope>NUCLEOTIDE SEQUENCE</scope>
    <source>
        <strain evidence="2">UCB-OBI-ISO-001</strain>
        <tissue evidence="2">Gonad</tissue>
    </source>
</reference>
<keyword evidence="1" id="KW-1133">Transmembrane helix</keyword>
<proteinExistence type="predicted"/>
<evidence type="ECO:0000313" key="2">
    <source>
        <dbReference type="EMBL" id="KOF84234.1"/>
    </source>
</evidence>
<gene>
    <name evidence="2" type="ORF">OCBIM_22022449mg</name>
</gene>